<dbReference type="InterPro" id="IPR001647">
    <property type="entry name" value="HTH_TetR"/>
</dbReference>
<dbReference type="PANTHER" id="PTHR30055">
    <property type="entry name" value="HTH-TYPE TRANSCRIPTIONAL REGULATOR RUTR"/>
    <property type="match status" value="1"/>
</dbReference>
<evidence type="ECO:0000256" key="1">
    <source>
        <dbReference type="ARBA" id="ARBA00023015"/>
    </source>
</evidence>
<dbReference type="Proteomes" id="UP001601992">
    <property type="component" value="Unassembled WGS sequence"/>
</dbReference>
<organism evidence="6 7">
    <name type="scientific">Nocardia jiangxiensis</name>
    <dbReference type="NCBI Taxonomy" id="282685"/>
    <lineage>
        <taxon>Bacteria</taxon>
        <taxon>Bacillati</taxon>
        <taxon>Actinomycetota</taxon>
        <taxon>Actinomycetes</taxon>
        <taxon>Mycobacteriales</taxon>
        <taxon>Nocardiaceae</taxon>
        <taxon>Nocardia</taxon>
    </lineage>
</organism>
<evidence type="ECO:0000256" key="3">
    <source>
        <dbReference type="ARBA" id="ARBA00023163"/>
    </source>
</evidence>
<dbReference type="InterPro" id="IPR050109">
    <property type="entry name" value="HTH-type_TetR-like_transc_reg"/>
</dbReference>
<dbReference type="PROSITE" id="PS50977">
    <property type="entry name" value="HTH_TETR_2"/>
    <property type="match status" value="1"/>
</dbReference>
<proteinExistence type="predicted"/>
<dbReference type="Pfam" id="PF00440">
    <property type="entry name" value="TetR_N"/>
    <property type="match status" value="1"/>
</dbReference>
<dbReference type="EMBL" id="JBIAQY010000002">
    <property type="protein sequence ID" value="MFF3567431.1"/>
    <property type="molecule type" value="Genomic_DNA"/>
</dbReference>
<dbReference type="SUPFAM" id="SSF46689">
    <property type="entry name" value="Homeodomain-like"/>
    <property type="match status" value="1"/>
</dbReference>
<dbReference type="PANTHER" id="PTHR30055:SF234">
    <property type="entry name" value="HTH-TYPE TRANSCRIPTIONAL REGULATOR BETI"/>
    <property type="match status" value="1"/>
</dbReference>
<evidence type="ECO:0000259" key="5">
    <source>
        <dbReference type="PROSITE" id="PS50977"/>
    </source>
</evidence>
<dbReference type="InterPro" id="IPR009057">
    <property type="entry name" value="Homeodomain-like_sf"/>
</dbReference>
<keyword evidence="1" id="KW-0805">Transcription regulation</keyword>
<feature type="domain" description="HTH tetR-type" evidence="5">
    <location>
        <begin position="7"/>
        <end position="67"/>
    </location>
</feature>
<reference evidence="6 7" key="1">
    <citation type="submission" date="2024-10" db="EMBL/GenBank/DDBJ databases">
        <title>The Natural Products Discovery Center: Release of the First 8490 Sequenced Strains for Exploring Actinobacteria Biosynthetic Diversity.</title>
        <authorList>
            <person name="Kalkreuter E."/>
            <person name="Kautsar S.A."/>
            <person name="Yang D."/>
            <person name="Bader C.D."/>
            <person name="Teijaro C.N."/>
            <person name="Fluegel L."/>
            <person name="Davis C.M."/>
            <person name="Simpson J.R."/>
            <person name="Lauterbach L."/>
            <person name="Steele A.D."/>
            <person name="Gui C."/>
            <person name="Meng S."/>
            <person name="Li G."/>
            <person name="Viehrig K."/>
            <person name="Ye F."/>
            <person name="Su P."/>
            <person name="Kiefer A.F."/>
            <person name="Nichols A."/>
            <person name="Cepeda A.J."/>
            <person name="Yan W."/>
            <person name="Fan B."/>
            <person name="Jiang Y."/>
            <person name="Adhikari A."/>
            <person name="Zheng C.-J."/>
            <person name="Schuster L."/>
            <person name="Cowan T.M."/>
            <person name="Smanski M.J."/>
            <person name="Chevrette M.G."/>
            <person name="De Carvalho L.P.S."/>
            <person name="Shen B."/>
        </authorList>
    </citation>
    <scope>NUCLEOTIDE SEQUENCE [LARGE SCALE GENOMIC DNA]</scope>
    <source>
        <strain evidence="6 7">NPDC002593</strain>
    </source>
</reference>
<dbReference type="RefSeq" id="WP_051193427.1">
    <property type="nucleotide sequence ID" value="NZ_JBIAQY010000002.1"/>
</dbReference>
<evidence type="ECO:0000313" key="6">
    <source>
        <dbReference type="EMBL" id="MFF3567431.1"/>
    </source>
</evidence>
<dbReference type="PRINTS" id="PR00455">
    <property type="entry name" value="HTHTETR"/>
</dbReference>
<evidence type="ECO:0000256" key="4">
    <source>
        <dbReference type="PROSITE-ProRule" id="PRU00335"/>
    </source>
</evidence>
<feature type="DNA-binding region" description="H-T-H motif" evidence="4">
    <location>
        <begin position="30"/>
        <end position="49"/>
    </location>
</feature>
<evidence type="ECO:0000256" key="2">
    <source>
        <dbReference type="ARBA" id="ARBA00023125"/>
    </source>
</evidence>
<keyword evidence="2 4" id="KW-0238">DNA-binding</keyword>
<comment type="caution">
    <text evidence="6">The sequence shown here is derived from an EMBL/GenBank/DDBJ whole genome shotgun (WGS) entry which is preliminary data.</text>
</comment>
<protein>
    <submittedName>
        <fullName evidence="6">TetR/AcrR family transcriptional regulator</fullName>
    </submittedName>
</protein>
<dbReference type="Gene3D" id="1.10.357.10">
    <property type="entry name" value="Tetracycline Repressor, domain 2"/>
    <property type="match status" value="1"/>
</dbReference>
<name>A0ABW6RTV3_9NOCA</name>
<sequence length="200" mass="22191">MSKSGDAGARERLMEATAQIMREEGYAAATSRRVAAAAGVRSALVYYYFPTMDDLFLAVLRTGAQGALERMRQAITEDDPLRALWTINTDTRFTQLNMEFMALANHRKAIGTELRIYAERVRDIETAAVTLVLRAYGVDLAEFPPVVMSMLLTGAARILCNEGAVGVEQGHAELRAFVERYMNRFDSPLPVRNSRPEPAS</sequence>
<keyword evidence="7" id="KW-1185">Reference proteome</keyword>
<evidence type="ECO:0000313" key="7">
    <source>
        <dbReference type="Proteomes" id="UP001601992"/>
    </source>
</evidence>
<keyword evidence="3" id="KW-0804">Transcription</keyword>
<gene>
    <name evidence="6" type="ORF">ACFYXQ_06570</name>
</gene>
<accession>A0ABW6RTV3</accession>